<dbReference type="PROSITE" id="PS50071">
    <property type="entry name" value="HOMEOBOX_2"/>
    <property type="match status" value="1"/>
</dbReference>
<dbReference type="GO" id="GO:0061053">
    <property type="term" value="P:somite development"/>
    <property type="evidence" value="ECO:0007669"/>
    <property type="project" value="TreeGrafter"/>
</dbReference>
<keyword evidence="5" id="KW-0238">DNA-binding</keyword>
<keyword evidence="5" id="KW-0539">Nucleus</keyword>
<dbReference type="OrthoDB" id="6159439at2759"/>
<evidence type="ECO:0000313" key="9">
    <source>
        <dbReference type="Proteomes" id="UP000092124"/>
    </source>
</evidence>
<keyword evidence="4" id="KW-0804">Transcription</keyword>
<dbReference type="GO" id="GO:0000978">
    <property type="term" value="F:RNA polymerase II cis-regulatory region sequence-specific DNA binding"/>
    <property type="evidence" value="ECO:0007669"/>
    <property type="project" value="TreeGrafter"/>
</dbReference>
<keyword evidence="2" id="KW-0217">Developmental protein</keyword>
<keyword evidence="5" id="KW-0371">Homeobox</keyword>
<dbReference type="AlphaFoldDB" id="A0A1A6GE90"/>
<dbReference type="GO" id="GO:0005634">
    <property type="term" value="C:nucleus"/>
    <property type="evidence" value="ECO:0007669"/>
    <property type="project" value="UniProtKB-SubCell"/>
</dbReference>
<evidence type="ECO:0000256" key="1">
    <source>
        <dbReference type="ARBA" id="ARBA00004123"/>
    </source>
</evidence>
<sequence length="75" mass="8272">MVKVWFQNRRMKWKRVKGGQQGAAAREKELVNVKKGTLLPSELSGIGAATLQQTGDSLANDDSRDSDHSSEHAHL</sequence>
<comment type="subcellular location">
    <subcellularLocation>
        <location evidence="1 5">Nucleus</location>
    </subcellularLocation>
</comment>
<evidence type="ECO:0000256" key="5">
    <source>
        <dbReference type="PROSITE-ProRule" id="PRU00108"/>
    </source>
</evidence>
<dbReference type="Proteomes" id="UP000092124">
    <property type="component" value="Unassembled WGS sequence"/>
</dbReference>
<dbReference type="PANTHER" id="PTHR24328:SF1">
    <property type="entry name" value="HOMEOBOX PROTEIN MOX-2"/>
    <property type="match status" value="1"/>
</dbReference>
<comment type="caution">
    <text evidence="8">The sequence shown here is derived from an EMBL/GenBank/DDBJ whole genome shotgun (WGS) entry which is preliminary data.</text>
</comment>
<dbReference type="InterPro" id="IPR042634">
    <property type="entry name" value="MOX-1/MOX-2"/>
</dbReference>
<feature type="compositionally biased region" description="Basic and acidic residues" evidence="6">
    <location>
        <begin position="61"/>
        <end position="75"/>
    </location>
</feature>
<feature type="domain" description="Homeobox" evidence="7">
    <location>
        <begin position="1"/>
        <end position="16"/>
    </location>
</feature>
<feature type="DNA-binding region" description="Homeobox" evidence="5">
    <location>
        <begin position="3"/>
        <end position="17"/>
    </location>
</feature>
<dbReference type="InterPro" id="IPR001356">
    <property type="entry name" value="HD"/>
</dbReference>
<protein>
    <recommendedName>
        <fullName evidence="7">Homeobox domain-containing protein</fullName>
    </recommendedName>
</protein>
<reference evidence="8 9" key="1">
    <citation type="submission" date="2016-06" db="EMBL/GenBank/DDBJ databases">
        <title>The Draft Genome Sequence and Annotation of the Desert Woodrat Neotoma lepida.</title>
        <authorList>
            <person name="Campbell M."/>
            <person name="Oakeson K.F."/>
            <person name="Yandell M."/>
            <person name="Halpert J.R."/>
            <person name="Dearing D."/>
        </authorList>
    </citation>
    <scope>NUCLEOTIDE SEQUENCE [LARGE SCALE GENOMIC DNA]</scope>
    <source>
        <strain evidence="8">417</strain>
        <tissue evidence="8">Liver</tissue>
    </source>
</reference>
<evidence type="ECO:0000313" key="8">
    <source>
        <dbReference type="EMBL" id="OBS63642.1"/>
    </source>
</evidence>
<dbReference type="Gene3D" id="1.10.10.60">
    <property type="entry name" value="Homeodomain-like"/>
    <property type="match status" value="1"/>
</dbReference>
<evidence type="ECO:0000259" key="7">
    <source>
        <dbReference type="PROSITE" id="PS50071"/>
    </source>
</evidence>
<dbReference type="CDD" id="cd00086">
    <property type="entry name" value="homeodomain"/>
    <property type="match status" value="1"/>
</dbReference>
<proteinExistence type="predicted"/>
<evidence type="ECO:0000256" key="2">
    <source>
        <dbReference type="ARBA" id="ARBA00022473"/>
    </source>
</evidence>
<accession>A0A1A6GE90</accession>
<gene>
    <name evidence="8" type="ORF">A6R68_07819</name>
</gene>
<dbReference type="InterPro" id="IPR009057">
    <property type="entry name" value="Homeodomain-like_sf"/>
</dbReference>
<dbReference type="STRING" id="56216.A0A1A6GE90"/>
<name>A0A1A6GE90_NEOLE</name>
<feature type="region of interest" description="Disordered" evidence="6">
    <location>
        <begin position="49"/>
        <end position="75"/>
    </location>
</feature>
<dbReference type="SUPFAM" id="SSF46689">
    <property type="entry name" value="Homeodomain-like"/>
    <property type="match status" value="1"/>
</dbReference>
<evidence type="ECO:0000256" key="4">
    <source>
        <dbReference type="ARBA" id="ARBA00023163"/>
    </source>
</evidence>
<evidence type="ECO:0000256" key="6">
    <source>
        <dbReference type="SAM" id="MobiDB-lite"/>
    </source>
</evidence>
<keyword evidence="9" id="KW-1185">Reference proteome</keyword>
<dbReference type="PANTHER" id="PTHR24328">
    <property type="entry name" value="HOMEOBOX PROTEIN MOX"/>
    <property type="match status" value="1"/>
</dbReference>
<keyword evidence="3" id="KW-0805">Transcription regulation</keyword>
<dbReference type="GO" id="GO:0000981">
    <property type="term" value="F:DNA-binding transcription factor activity, RNA polymerase II-specific"/>
    <property type="evidence" value="ECO:0007669"/>
    <property type="project" value="TreeGrafter"/>
</dbReference>
<dbReference type="GO" id="GO:0045944">
    <property type="term" value="P:positive regulation of transcription by RNA polymerase II"/>
    <property type="evidence" value="ECO:0007669"/>
    <property type="project" value="InterPro"/>
</dbReference>
<organism evidence="8 9">
    <name type="scientific">Neotoma lepida</name>
    <name type="common">Desert woodrat</name>
    <dbReference type="NCBI Taxonomy" id="56216"/>
    <lineage>
        <taxon>Eukaryota</taxon>
        <taxon>Metazoa</taxon>
        <taxon>Chordata</taxon>
        <taxon>Craniata</taxon>
        <taxon>Vertebrata</taxon>
        <taxon>Euteleostomi</taxon>
        <taxon>Mammalia</taxon>
        <taxon>Eutheria</taxon>
        <taxon>Euarchontoglires</taxon>
        <taxon>Glires</taxon>
        <taxon>Rodentia</taxon>
        <taxon>Myomorpha</taxon>
        <taxon>Muroidea</taxon>
        <taxon>Cricetidae</taxon>
        <taxon>Neotominae</taxon>
        <taxon>Neotoma</taxon>
    </lineage>
</organism>
<dbReference type="EMBL" id="LZPO01099390">
    <property type="protein sequence ID" value="OBS63642.1"/>
    <property type="molecule type" value="Genomic_DNA"/>
</dbReference>
<evidence type="ECO:0000256" key="3">
    <source>
        <dbReference type="ARBA" id="ARBA00023015"/>
    </source>
</evidence>